<dbReference type="Pfam" id="PF06122">
    <property type="entry name" value="TraH"/>
    <property type="match status" value="1"/>
</dbReference>
<dbReference type="HOGENOM" id="CLU_038342_1_1_6"/>
<dbReference type="RefSeq" id="WP_012548855.1">
    <property type="nucleotide sequence ID" value="NC_011311.1"/>
</dbReference>
<name>B6ESY8_ALISL</name>
<keyword evidence="3" id="KW-1185">Reference proteome</keyword>
<organism evidence="2 3">
    <name type="scientific">Aliivibrio salmonicida (strain LFI1238)</name>
    <name type="common">Vibrio salmonicida (strain LFI1238)</name>
    <dbReference type="NCBI Taxonomy" id="316275"/>
    <lineage>
        <taxon>Bacteria</taxon>
        <taxon>Pseudomonadati</taxon>
        <taxon>Pseudomonadota</taxon>
        <taxon>Gammaproteobacteria</taxon>
        <taxon>Vibrionales</taxon>
        <taxon>Vibrionaceae</taxon>
        <taxon>Aliivibrio</taxon>
    </lineage>
</organism>
<evidence type="ECO:0000256" key="1">
    <source>
        <dbReference type="SAM" id="SignalP"/>
    </source>
</evidence>
<keyword evidence="2" id="KW-0614">Plasmid</keyword>
<protein>
    <submittedName>
        <fullName evidence="2">Conjugative transfer protein TraH</fullName>
    </submittedName>
</protein>
<geneLocation type="plasmid" evidence="2 3">
    <name>pVSAL840</name>
</geneLocation>
<sequence>MKKTRPHLLPLCLVLSFSVSANVNHSLGGFFDELGYHANVSNPSAFKGQSANYYNGGSLFVRTKIQNAQLATMTVPSIKAGCNGIDAFMGGFSHISSDQLVQFGKSVVANATPFAVDLALQTWAPQIKQIRDNLQSIADKWVNQSINSCETAQAAVGGLASFALPQAKQHVCATMGTQNNAFADWVAAKQECGVGGRTPSQLVNARNTPELEDITKTSHNIVWSAIMKNSFLSSDTELAEFLMTLSGTYVYNANGQPTYYPSLLDGNNNLVDALLNGGTISGYDCDNTAAKACLSLRRKNTSISSGSAMQSKIYALLNEMNQSLMNDRPLTQQHTAFLEYTDIPMLSFLKEYAQGEGTVSTSLLDKYARVIAINLLSKYLNNMLNVTQYSLSNTQNDKSDIALISDDISNAKRFISELDEKATRALIAQEEMIANAKVRKAQMDAALSSKTRNNLYFGDKS</sequence>
<feature type="signal peptide" evidence="1">
    <location>
        <begin position="1"/>
        <end position="21"/>
    </location>
</feature>
<dbReference type="KEGG" id="vsa:VSAL_p840_17"/>
<proteinExistence type="predicted"/>
<gene>
    <name evidence="2" type="primary">traH</name>
    <name evidence="2" type="ordered locus">VSAL_p840_17</name>
</gene>
<reference evidence="2 3" key="1">
    <citation type="journal article" date="2008" name="BMC Genomics">
        <title>The genome sequence of the fish pathogen Aliivibrio salmonicida strain LFI1238 shows extensive evidence of gene decay.</title>
        <authorList>
            <person name="Hjerde E."/>
            <person name="Lorentzen M.S."/>
            <person name="Holden M.T."/>
            <person name="Seeger K."/>
            <person name="Paulsen S."/>
            <person name="Bason N."/>
            <person name="Churcher C."/>
            <person name="Harris D."/>
            <person name="Norbertczak H."/>
            <person name="Quail M.A."/>
            <person name="Sanders S."/>
            <person name="Thurston S."/>
            <person name="Parkhill J."/>
            <person name="Willassen N.P."/>
            <person name="Thomson N.R."/>
        </authorList>
    </citation>
    <scope>NUCLEOTIDE SEQUENCE [LARGE SCALE GENOMIC DNA]</scope>
    <source>
        <strain evidence="2 3">LFI1238</strain>
    </source>
</reference>
<dbReference type="Proteomes" id="UP000001730">
    <property type="component" value="Plasmid pVSAL840"/>
</dbReference>
<dbReference type="AlphaFoldDB" id="B6ESY8"/>
<feature type="chain" id="PRO_5002844616" evidence="1">
    <location>
        <begin position="22"/>
        <end position="461"/>
    </location>
</feature>
<keyword evidence="1" id="KW-0732">Signal</keyword>
<accession>B6ESY8</accession>
<dbReference type="InterPro" id="IPR010927">
    <property type="entry name" value="T4SS_TraH"/>
</dbReference>
<evidence type="ECO:0000313" key="3">
    <source>
        <dbReference type="Proteomes" id="UP000001730"/>
    </source>
</evidence>
<dbReference type="EMBL" id="FM178381">
    <property type="protein sequence ID" value="CAQ81876.1"/>
    <property type="molecule type" value="Genomic_DNA"/>
</dbReference>
<evidence type="ECO:0000313" key="2">
    <source>
        <dbReference type="EMBL" id="CAQ81876.1"/>
    </source>
</evidence>